<dbReference type="Proteomes" id="UP001595885">
    <property type="component" value="Unassembled WGS sequence"/>
</dbReference>
<name>A0ABV9P4G4_9FLAO</name>
<dbReference type="SUPFAM" id="SSF56925">
    <property type="entry name" value="OMPA-like"/>
    <property type="match status" value="1"/>
</dbReference>
<dbReference type="EMBL" id="JBHSGW010000004">
    <property type="protein sequence ID" value="MFC4739526.1"/>
    <property type="molecule type" value="Genomic_DNA"/>
</dbReference>
<feature type="domain" description="Outer membrane protein beta-barrel" evidence="3">
    <location>
        <begin position="10"/>
        <end position="200"/>
    </location>
</feature>
<sequence length="213" mass="23855">MNTMQRVSLVLLFLTSLMASAQVEKNWNRFSIETGYGYVNPSKLYGNQFDKSDLSGFNHFDIGVRYMISEEIGLKLNYGRDSFSKDDAGVTFNSINISGVYNVGSLFNLNYATNERVGLLGRVGVGVTFAKPESISDNERIGTATIGLTPQVKLSERISLYGDLAYAFRFKQHYGFDGVLLNSDYNSEVGKTTVFSLGLMFYIGDKDRHADWY</sequence>
<dbReference type="Gene3D" id="2.40.160.20">
    <property type="match status" value="1"/>
</dbReference>
<evidence type="ECO:0000256" key="2">
    <source>
        <dbReference type="SAM" id="SignalP"/>
    </source>
</evidence>
<evidence type="ECO:0000259" key="3">
    <source>
        <dbReference type="Pfam" id="PF13505"/>
    </source>
</evidence>
<organism evidence="4 5">
    <name type="scientific">Flavobacterium ponti</name>
    <dbReference type="NCBI Taxonomy" id="665133"/>
    <lineage>
        <taxon>Bacteria</taxon>
        <taxon>Pseudomonadati</taxon>
        <taxon>Bacteroidota</taxon>
        <taxon>Flavobacteriia</taxon>
        <taxon>Flavobacteriales</taxon>
        <taxon>Flavobacteriaceae</taxon>
        <taxon>Flavobacterium</taxon>
    </lineage>
</organism>
<proteinExistence type="predicted"/>
<comment type="caution">
    <text evidence="4">The sequence shown here is derived from an EMBL/GenBank/DDBJ whole genome shotgun (WGS) entry which is preliminary data.</text>
</comment>
<keyword evidence="1 2" id="KW-0732">Signal</keyword>
<dbReference type="Pfam" id="PF13505">
    <property type="entry name" value="OMP_b-brl"/>
    <property type="match status" value="1"/>
</dbReference>
<evidence type="ECO:0000313" key="5">
    <source>
        <dbReference type="Proteomes" id="UP001595885"/>
    </source>
</evidence>
<keyword evidence="5" id="KW-1185">Reference proteome</keyword>
<dbReference type="InterPro" id="IPR011250">
    <property type="entry name" value="OMP/PagP_B-barrel"/>
</dbReference>
<feature type="signal peptide" evidence="2">
    <location>
        <begin position="1"/>
        <end position="21"/>
    </location>
</feature>
<dbReference type="RefSeq" id="WP_379739148.1">
    <property type="nucleotide sequence ID" value="NZ_JBHSGW010000004.1"/>
</dbReference>
<reference evidence="5" key="1">
    <citation type="journal article" date="2019" name="Int. J. Syst. Evol. Microbiol.">
        <title>The Global Catalogue of Microorganisms (GCM) 10K type strain sequencing project: providing services to taxonomists for standard genome sequencing and annotation.</title>
        <authorList>
            <consortium name="The Broad Institute Genomics Platform"/>
            <consortium name="The Broad Institute Genome Sequencing Center for Infectious Disease"/>
            <person name="Wu L."/>
            <person name="Ma J."/>
        </authorList>
    </citation>
    <scope>NUCLEOTIDE SEQUENCE [LARGE SCALE GENOMIC DNA]</scope>
    <source>
        <strain evidence="5">CCUG 50349</strain>
    </source>
</reference>
<dbReference type="InterPro" id="IPR027385">
    <property type="entry name" value="Beta-barrel_OMP"/>
</dbReference>
<protein>
    <submittedName>
        <fullName evidence="4">Outer membrane beta-barrel protein</fullName>
    </submittedName>
</protein>
<accession>A0ABV9P4G4</accession>
<evidence type="ECO:0000256" key="1">
    <source>
        <dbReference type="ARBA" id="ARBA00022729"/>
    </source>
</evidence>
<feature type="chain" id="PRO_5046280748" evidence="2">
    <location>
        <begin position="22"/>
        <end position="213"/>
    </location>
</feature>
<evidence type="ECO:0000313" key="4">
    <source>
        <dbReference type="EMBL" id="MFC4739526.1"/>
    </source>
</evidence>
<gene>
    <name evidence="4" type="ORF">ACFO3U_05920</name>
</gene>